<protein>
    <submittedName>
        <fullName evidence="1">Uncharacterized protein</fullName>
    </submittedName>
</protein>
<proteinExistence type="predicted"/>
<evidence type="ECO:0000313" key="1">
    <source>
        <dbReference type="EMBL" id="CAB4151694.1"/>
    </source>
</evidence>
<sequence>MPTHYLIIDTRTGATVGTAKTRAAASRSVDRRDAAFGAYRYRAVPVYQ</sequence>
<organism evidence="1">
    <name type="scientific">uncultured Caudovirales phage</name>
    <dbReference type="NCBI Taxonomy" id="2100421"/>
    <lineage>
        <taxon>Viruses</taxon>
        <taxon>Duplodnaviria</taxon>
        <taxon>Heunggongvirae</taxon>
        <taxon>Uroviricota</taxon>
        <taxon>Caudoviricetes</taxon>
        <taxon>Peduoviridae</taxon>
        <taxon>Maltschvirus</taxon>
        <taxon>Maltschvirus maltsch</taxon>
    </lineage>
</organism>
<gene>
    <name evidence="1" type="ORF">UFOVP601_29</name>
</gene>
<accession>A0A6J5MXN6</accession>
<name>A0A6J5MXN6_9CAUD</name>
<dbReference type="EMBL" id="LR796569">
    <property type="protein sequence ID" value="CAB4151694.1"/>
    <property type="molecule type" value="Genomic_DNA"/>
</dbReference>
<reference evidence="1" key="1">
    <citation type="submission" date="2020-04" db="EMBL/GenBank/DDBJ databases">
        <authorList>
            <person name="Chiriac C."/>
            <person name="Salcher M."/>
            <person name="Ghai R."/>
            <person name="Kavagutti S V."/>
        </authorList>
    </citation>
    <scope>NUCLEOTIDE SEQUENCE</scope>
</reference>